<keyword evidence="3" id="KW-1185">Reference proteome</keyword>
<dbReference type="Pfam" id="PF19795">
    <property type="entry name" value="DUF6279"/>
    <property type="match status" value="1"/>
</dbReference>
<name>A0ABY1B985_9PSED</name>
<dbReference type="PROSITE" id="PS51257">
    <property type="entry name" value="PROKAR_LIPOPROTEIN"/>
    <property type="match status" value="1"/>
</dbReference>
<dbReference type="PIRSF" id="PIRSF028200">
    <property type="entry name" value="UCP028200"/>
    <property type="match status" value="1"/>
</dbReference>
<evidence type="ECO:0000313" key="2">
    <source>
        <dbReference type="EMBL" id="SEQ25614.1"/>
    </source>
</evidence>
<protein>
    <recommendedName>
        <fullName evidence="4">Lipoprotein</fullName>
    </recommendedName>
</protein>
<sequence>MRLLRHLDCLAACLRLRSLALLVLLPVLVSACSQVGLAYRNLDWLVPWRLNDYLSLDSTQQAWLKPRVQQHLTWHCSQELPRYLDWLNETQRLVSGPAPSAEHLLARFADVDAAIKRLTVEVTPTAIELLKGLNDSQVEALYAAMDEDNVEDRQDFLEPDLATQHRERAERLEDRLRNWLGRLNAEQQARVTTWAEGLGEQNRYWLENRALWQDAFRQAMAQRDQPDFGERLTHLLQNREAYYSDDYRAAYPRSRAALASLFSDLLAQATDAQRERLGHRLRDLQRDLAAQVCSSAEA</sequence>
<gene>
    <name evidence="2" type="ORF">SAMN05216600_104248</name>
</gene>
<comment type="caution">
    <text evidence="2">The sequence shown here is derived from an EMBL/GenBank/DDBJ whole genome shotgun (WGS) entry which is preliminary data.</text>
</comment>
<dbReference type="EMBL" id="FOFP01000004">
    <property type="protein sequence ID" value="SEQ25614.1"/>
    <property type="molecule type" value="Genomic_DNA"/>
</dbReference>
<organism evidence="2 3">
    <name type="scientific">Pseudomonas cuatrocienegasensis</name>
    <dbReference type="NCBI Taxonomy" id="543360"/>
    <lineage>
        <taxon>Bacteria</taxon>
        <taxon>Pseudomonadati</taxon>
        <taxon>Pseudomonadota</taxon>
        <taxon>Gammaproteobacteria</taxon>
        <taxon>Pseudomonadales</taxon>
        <taxon>Pseudomonadaceae</taxon>
        <taxon>Pseudomonas</taxon>
    </lineage>
</organism>
<feature type="coiled-coil region" evidence="1">
    <location>
        <begin position="162"/>
        <end position="189"/>
    </location>
</feature>
<reference evidence="2 3" key="1">
    <citation type="submission" date="2016-10" db="EMBL/GenBank/DDBJ databases">
        <authorList>
            <person name="Varghese N."/>
            <person name="Submissions S."/>
        </authorList>
    </citation>
    <scope>NUCLEOTIDE SEQUENCE [LARGE SCALE GENOMIC DNA]</scope>
    <source>
        <strain evidence="2 3">CIP 109853</strain>
    </source>
</reference>
<keyword evidence="1" id="KW-0175">Coiled coil</keyword>
<evidence type="ECO:0000313" key="3">
    <source>
        <dbReference type="Proteomes" id="UP000198512"/>
    </source>
</evidence>
<evidence type="ECO:0000256" key="1">
    <source>
        <dbReference type="SAM" id="Coils"/>
    </source>
</evidence>
<evidence type="ECO:0008006" key="4">
    <source>
        <dbReference type="Google" id="ProtNLM"/>
    </source>
</evidence>
<dbReference type="InterPro" id="IPR016875">
    <property type="entry name" value="UCP028200"/>
</dbReference>
<proteinExistence type="predicted"/>
<accession>A0ABY1B985</accession>
<dbReference type="Proteomes" id="UP000198512">
    <property type="component" value="Unassembled WGS sequence"/>
</dbReference>
<dbReference type="RefSeq" id="WP_069520756.1">
    <property type="nucleotide sequence ID" value="NZ_FOFP01000004.1"/>
</dbReference>